<dbReference type="Gene3D" id="1.10.3230.30">
    <property type="entry name" value="Phage gp6-like head-tail connector protein"/>
    <property type="match status" value="1"/>
</dbReference>
<protein>
    <submittedName>
        <fullName evidence="2">Phage gp6-like head-tail connector protein</fullName>
    </submittedName>
</protein>
<evidence type="ECO:0000313" key="2">
    <source>
        <dbReference type="EMBL" id="PLR12781.1"/>
    </source>
</evidence>
<dbReference type="CDD" id="cd08054">
    <property type="entry name" value="gp6"/>
    <property type="match status" value="1"/>
</dbReference>
<dbReference type="InterPro" id="IPR021146">
    <property type="entry name" value="Phage_gp6-like_head-tail"/>
</dbReference>
<organism evidence="2 3">
    <name type="scientific">Caulobacter flavus</name>
    <dbReference type="NCBI Taxonomy" id="1679497"/>
    <lineage>
        <taxon>Bacteria</taxon>
        <taxon>Pseudomonadati</taxon>
        <taxon>Pseudomonadota</taxon>
        <taxon>Alphaproteobacteria</taxon>
        <taxon>Caulobacterales</taxon>
        <taxon>Caulobacteraceae</taxon>
        <taxon>Caulobacter</taxon>
    </lineage>
</organism>
<keyword evidence="4" id="KW-1185">Reference proteome</keyword>
<proteinExistence type="predicted"/>
<evidence type="ECO:0000313" key="1">
    <source>
        <dbReference type="EMBL" id="AYV46484.1"/>
    </source>
</evidence>
<dbReference type="Proteomes" id="UP000234483">
    <property type="component" value="Unassembled WGS sequence"/>
</dbReference>
<reference evidence="2 3" key="1">
    <citation type="submission" date="2017-12" db="EMBL/GenBank/DDBJ databases">
        <title>The genome sequence of Caulobacter flavus CGMCC1 15093.</title>
        <authorList>
            <person name="Gao J."/>
            <person name="Mao X."/>
            <person name="Sun J."/>
        </authorList>
    </citation>
    <scope>NUCLEOTIDE SEQUENCE [LARGE SCALE GENOMIC DNA]</scope>
    <source>
        <strain evidence="2 3">CGMCC1 15093</strain>
    </source>
</reference>
<evidence type="ECO:0000313" key="3">
    <source>
        <dbReference type="Proteomes" id="UP000234483"/>
    </source>
</evidence>
<dbReference type="Pfam" id="PF05135">
    <property type="entry name" value="Phage_connect_1"/>
    <property type="match status" value="1"/>
</dbReference>
<dbReference type="KEGG" id="cfh:C1707_09535"/>
<reference evidence="1 4" key="2">
    <citation type="submission" date="2018-01" db="EMBL/GenBank/DDBJ databases">
        <title>Complete genome sequence of Caulobacter flavus RHGG3.</title>
        <authorList>
            <person name="Yang E."/>
        </authorList>
    </citation>
    <scope>NUCLEOTIDE SEQUENCE [LARGE SCALE GENOMIC DNA]</scope>
    <source>
        <strain evidence="1 4">RHGG3</strain>
    </source>
</reference>
<dbReference type="Proteomes" id="UP000281192">
    <property type="component" value="Chromosome"/>
</dbReference>
<dbReference type="AlphaFoldDB" id="A0A2N5CS10"/>
<dbReference type="RefSeq" id="WP_101713845.1">
    <property type="nucleotide sequence ID" value="NZ_CP026100.1"/>
</dbReference>
<evidence type="ECO:0000313" key="4">
    <source>
        <dbReference type="Proteomes" id="UP000281192"/>
    </source>
</evidence>
<dbReference type="InterPro" id="IPR006450">
    <property type="entry name" value="Phage_HK97_gp6-like"/>
</dbReference>
<name>A0A2N5CS10_9CAUL</name>
<accession>A0A2N5CS10</accession>
<dbReference type="EMBL" id="CP026100">
    <property type="protein sequence ID" value="AYV46484.1"/>
    <property type="molecule type" value="Genomic_DNA"/>
</dbReference>
<gene>
    <name evidence="1" type="ORF">C1707_09535</name>
    <name evidence="2" type="ORF">CFHF_15220</name>
</gene>
<dbReference type="OrthoDB" id="7597216at2"/>
<dbReference type="NCBIfam" id="TIGR01560">
    <property type="entry name" value="put_DNA_pack"/>
    <property type="match status" value="1"/>
</dbReference>
<sequence length="90" mass="9592">MPHSVTLAQAKEFLRVGGSGEDDLVSLLIDAAEARVGQAAGTILTSASPAPLRLAVLVLACHAYEHRGEPRPPPLSLVEPWIAPYREARL</sequence>
<dbReference type="EMBL" id="PJRQ01000030">
    <property type="protein sequence ID" value="PLR12781.1"/>
    <property type="molecule type" value="Genomic_DNA"/>
</dbReference>